<proteinExistence type="predicted"/>
<organism evidence="2">
    <name type="scientific">Citrobacter rodentium</name>
    <dbReference type="NCBI Taxonomy" id="67825"/>
    <lineage>
        <taxon>Bacteria</taxon>
        <taxon>Pseudomonadati</taxon>
        <taxon>Pseudomonadota</taxon>
        <taxon>Gammaproteobacteria</taxon>
        <taxon>Enterobacterales</taxon>
        <taxon>Enterobacteriaceae</taxon>
        <taxon>Citrobacter</taxon>
    </lineage>
</organism>
<dbReference type="AlphaFoldDB" id="A0A482PV82"/>
<evidence type="ECO:0000313" key="2">
    <source>
        <dbReference type="EMBL" id="QBY31969.1"/>
    </source>
</evidence>
<protein>
    <submittedName>
        <fullName evidence="2">Uncharacterized protein</fullName>
    </submittedName>
</protein>
<reference evidence="2" key="1">
    <citation type="submission" date="2019-03" db="EMBL/GenBank/DDBJ databases">
        <title>Complete genome sequence of enteropathogenic Citrobacter rodentium strain DBS100.</title>
        <authorList>
            <person name="Popov G."/>
            <person name="Fiebig A."/>
            <person name="Shideler S."/>
            <person name="Coombes B."/>
            <person name="Savchenko A."/>
        </authorList>
    </citation>
    <scope>NUCLEOTIDE SEQUENCE</scope>
    <source>
        <strain evidence="2">DBS100</strain>
    </source>
</reference>
<evidence type="ECO:0000256" key="1">
    <source>
        <dbReference type="SAM" id="MobiDB-lite"/>
    </source>
</evidence>
<feature type="region of interest" description="Disordered" evidence="1">
    <location>
        <begin position="1"/>
        <end position="59"/>
    </location>
</feature>
<accession>A0A482PV82</accession>
<sequence length="59" mass="6392">MRQILPPDGATLIRPTAPSEPSAGPHVGRIRRSRHPTNLPPDGATLIRPTGRTQVAIRH</sequence>
<name>A0A482PV82_CITRO</name>
<dbReference type="EMBL" id="CP038008">
    <property type="protein sequence ID" value="QBY31969.1"/>
    <property type="molecule type" value="Genomic_DNA"/>
</dbReference>
<gene>
    <name evidence="2" type="ORF">E2R62_05415</name>
</gene>